<protein>
    <submittedName>
        <fullName evidence="1">Phosphoglycerate mutase</fullName>
    </submittedName>
</protein>
<gene>
    <name evidence="1" type="ORF">GCM10011339_18790</name>
</gene>
<proteinExistence type="predicted"/>
<evidence type="ECO:0000313" key="2">
    <source>
        <dbReference type="Proteomes" id="UP000647339"/>
    </source>
</evidence>
<evidence type="ECO:0000313" key="1">
    <source>
        <dbReference type="EMBL" id="GGF30820.1"/>
    </source>
</evidence>
<name>A0ABQ1V0J0_9BACT</name>
<dbReference type="SUPFAM" id="SSF53254">
    <property type="entry name" value="Phosphoglycerate mutase-like"/>
    <property type="match status" value="1"/>
</dbReference>
<dbReference type="Gene3D" id="3.40.50.1240">
    <property type="entry name" value="Phosphoglycerate mutase-like"/>
    <property type="match status" value="1"/>
</dbReference>
<dbReference type="InterPro" id="IPR013078">
    <property type="entry name" value="His_Pase_superF_clade-1"/>
</dbReference>
<organism evidence="1 2">
    <name type="scientific">Echinicola rosea</name>
    <dbReference type="NCBI Taxonomy" id="1807691"/>
    <lineage>
        <taxon>Bacteria</taxon>
        <taxon>Pseudomonadati</taxon>
        <taxon>Bacteroidota</taxon>
        <taxon>Cytophagia</taxon>
        <taxon>Cytophagales</taxon>
        <taxon>Cyclobacteriaceae</taxon>
        <taxon>Echinicola</taxon>
    </lineage>
</organism>
<reference evidence="2" key="1">
    <citation type="journal article" date="2019" name="Int. J. Syst. Evol. Microbiol.">
        <title>The Global Catalogue of Microorganisms (GCM) 10K type strain sequencing project: providing services to taxonomists for standard genome sequencing and annotation.</title>
        <authorList>
            <consortium name="The Broad Institute Genomics Platform"/>
            <consortium name="The Broad Institute Genome Sequencing Center for Infectious Disease"/>
            <person name="Wu L."/>
            <person name="Ma J."/>
        </authorList>
    </citation>
    <scope>NUCLEOTIDE SEQUENCE [LARGE SCALE GENOMIC DNA]</scope>
    <source>
        <strain evidence="2">CGMCC 1.15407</strain>
    </source>
</reference>
<dbReference type="InterPro" id="IPR029033">
    <property type="entry name" value="His_PPase_superfam"/>
</dbReference>
<accession>A0ABQ1V0J0</accession>
<sequence length="163" mass="17957">MLTQMTKVLTLLRHGESEVGLGQKEDFSRKLTSTGKLKLERLTNVLATRSLEYSAVVSSTATRTRKTTEIVIKAIQVKECTFLDALYLADVQTIVDLCGNLPNECSKVMIVGHNPGLSAFLSFLTGEYQPSLQPGMMAMIDFDVDAWEVAITRGMGNLVEILQ</sequence>
<comment type="caution">
    <text evidence="1">The sequence shown here is derived from an EMBL/GenBank/DDBJ whole genome shotgun (WGS) entry which is preliminary data.</text>
</comment>
<dbReference type="Pfam" id="PF00300">
    <property type="entry name" value="His_Phos_1"/>
    <property type="match status" value="1"/>
</dbReference>
<dbReference type="CDD" id="cd07067">
    <property type="entry name" value="HP_PGM_like"/>
    <property type="match status" value="1"/>
</dbReference>
<keyword evidence="2" id="KW-1185">Reference proteome</keyword>
<dbReference type="EMBL" id="BMIU01000008">
    <property type="protein sequence ID" value="GGF30820.1"/>
    <property type="molecule type" value="Genomic_DNA"/>
</dbReference>
<dbReference type="Proteomes" id="UP000647339">
    <property type="component" value="Unassembled WGS sequence"/>
</dbReference>